<organism evidence="1 2">
    <name type="scientific">Caulobacter hibisci</name>
    <dbReference type="NCBI Taxonomy" id="2035993"/>
    <lineage>
        <taxon>Bacteria</taxon>
        <taxon>Pseudomonadati</taxon>
        <taxon>Pseudomonadota</taxon>
        <taxon>Alphaproteobacteria</taxon>
        <taxon>Caulobacterales</taxon>
        <taxon>Caulobacteraceae</taxon>
        <taxon>Caulobacter</taxon>
    </lineage>
</organism>
<dbReference type="RefSeq" id="WP_198574172.1">
    <property type="nucleotide sequence ID" value="NZ_JADWOX010000001.1"/>
</dbReference>
<name>A0ABS0SRM4_9CAUL</name>
<sequence>MSEPFQLSLAPRQLTQTINPWSWSFGDLSLFTINLGQSGKPEIEARVLNEVGSYGRQIGRISEALLALVDWAEKQPDGAASPAFQALRDQVAHVALIKKAVEAEKDDKAA</sequence>
<proteinExistence type="predicted"/>
<protein>
    <submittedName>
        <fullName evidence="1">Uncharacterized protein</fullName>
    </submittedName>
</protein>
<dbReference type="Proteomes" id="UP000639859">
    <property type="component" value="Unassembled WGS sequence"/>
</dbReference>
<keyword evidence="2" id="KW-1185">Reference proteome</keyword>
<dbReference type="EMBL" id="JADWOX010000001">
    <property type="protein sequence ID" value="MBI1682204.1"/>
    <property type="molecule type" value="Genomic_DNA"/>
</dbReference>
<accession>A0ABS0SRM4</accession>
<evidence type="ECO:0000313" key="1">
    <source>
        <dbReference type="EMBL" id="MBI1682204.1"/>
    </source>
</evidence>
<evidence type="ECO:0000313" key="2">
    <source>
        <dbReference type="Proteomes" id="UP000639859"/>
    </source>
</evidence>
<comment type="caution">
    <text evidence="1">The sequence shown here is derived from an EMBL/GenBank/DDBJ whole genome shotgun (WGS) entry which is preliminary data.</text>
</comment>
<gene>
    <name evidence="1" type="ORF">I4Q42_00810</name>
</gene>
<reference evidence="1 2" key="1">
    <citation type="submission" date="2020-11" db="EMBL/GenBank/DDBJ databases">
        <title>genome sequence of strain KACC 18849.</title>
        <authorList>
            <person name="Gao J."/>
            <person name="Zhang X."/>
        </authorList>
    </citation>
    <scope>NUCLEOTIDE SEQUENCE [LARGE SCALE GENOMIC DNA]</scope>
    <source>
        <strain evidence="1 2">KACC 18849</strain>
    </source>
</reference>